<reference evidence="1" key="1">
    <citation type="journal article" date="2023" name="Plant J.">
        <title>The genome of the king protea, Protea cynaroides.</title>
        <authorList>
            <person name="Chang J."/>
            <person name="Duong T.A."/>
            <person name="Schoeman C."/>
            <person name="Ma X."/>
            <person name="Roodt D."/>
            <person name="Barker N."/>
            <person name="Li Z."/>
            <person name="Van de Peer Y."/>
            <person name="Mizrachi E."/>
        </authorList>
    </citation>
    <scope>NUCLEOTIDE SEQUENCE</scope>
    <source>
        <tissue evidence="1">Young leaves</tissue>
    </source>
</reference>
<gene>
    <name evidence="1" type="ORF">NE237_013257</name>
</gene>
<accession>A0A9Q0GZI8</accession>
<sequence>MMPQKISDCNKGDQNVGMRCVDLAMHDRRWLGKRCKSTVLFTKVGQRCGEQVGLLSYRAGRHSVVALSVKDNGMDEGVIPVSQRWVTVDDMMNLALDGYIFPRFGRLDVATVDLERLVVIFTVGVTRKGIPVSRVLTANNRVLEICGIKQVERLAMVEDGYSTPLVALKFEHHRNKGCNYGPPYEWEVYSNMNRCYGIQVFYKGHQGHSMSPSMVASIAVEAISFLEKLHLQGERPSDRVAIMPQMWNIAVKALLHVALGEEAAVSNVFGLAEVEGSGPLLSHVAIWRELVMSMQGGNLAVREKGTLMLLSHGGVGFSKGSANQNFLKEAQRNLVEVDAIGVVASEEGSLGLGQIEEVFPWIRQRV</sequence>
<dbReference type="Proteomes" id="UP001141806">
    <property type="component" value="Unassembled WGS sequence"/>
</dbReference>
<dbReference type="OrthoDB" id="996090at2759"/>
<dbReference type="AlphaFoldDB" id="A0A9Q0GZI8"/>
<evidence type="ECO:0000313" key="1">
    <source>
        <dbReference type="EMBL" id="KAJ4956474.1"/>
    </source>
</evidence>
<proteinExistence type="predicted"/>
<comment type="caution">
    <text evidence="1">The sequence shown here is derived from an EMBL/GenBank/DDBJ whole genome shotgun (WGS) entry which is preliminary data.</text>
</comment>
<dbReference type="EMBL" id="JAMYWD010000011">
    <property type="protein sequence ID" value="KAJ4956474.1"/>
    <property type="molecule type" value="Genomic_DNA"/>
</dbReference>
<keyword evidence="2" id="KW-1185">Reference proteome</keyword>
<protein>
    <submittedName>
        <fullName evidence="1">Uncharacterized protein</fullName>
    </submittedName>
</protein>
<name>A0A9Q0GZI8_9MAGN</name>
<organism evidence="1 2">
    <name type="scientific">Protea cynaroides</name>
    <dbReference type="NCBI Taxonomy" id="273540"/>
    <lineage>
        <taxon>Eukaryota</taxon>
        <taxon>Viridiplantae</taxon>
        <taxon>Streptophyta</taxon>
        <taxon>Embryophyta</taxon>
        <taxon>Tracheophyta</taxon>
        <taxon>Spermatophyta</taxon>
        <taxon>Magnoliopsida</taxon>
        <taxon>Proteales</taxon>
        <taxon>Proteaceae</taxon>
        <taxon>Protea</taxon>
    </lineage>
</organism>
<evidence type="ECO:0000313" key="2">
    <source>
        <dbReference type="Proteomes" id="UP001141806"/>
    </source>
</evidence>